<dbReference type="EMBL" id="JAUMIT010000010">
    <property type="protein sequence ID" value="MDO3695902.1"/>
    <property type="molecule type" value="Genomic_DNA"/>
</dbReference>
<evidence type="ECO:0000256" key="1">
    <source>
        <dbReference type="SAM" id="Coils"/>
    </source>
</evidence>
<comment type="caution">
    <text evidence="3">The sequence shown here is derived from an EMBL/GenBank/DDBJ whole genome shotgun (WGS) entry which is preliminary data.</text>
</comment>
<dbReference type="RefSeq" id="WP_302885207.1">
    <property type="nucleotide sequence ID" value="NZ_JAUMIT010000010.1"/>
</dbReference>
<keyword evidence="2" id="KW-0812">Transmembrane</keyword>
<organism evidence="3 4">
    <name type="scientific">Wenyingzhuangia gilva</name>
    <dbReference type="NCBI Taxonomy" id="3057677"/>
    <lineage>
        <taxon>Bacteria</taxon>
        <taxon>Pseudomonadati</taxon>
        <taxon>Bacteroidota</taxon>
        <taxon>Flavobacteriia</taxon>
        <taxon>Flavobacteriales</taxon>
        <taxon>Flavobacteriaceae</taxon>
        <taxon>Wenyingzhuangia</taxon>
    </lineage>
</organism>
<accession>A0ABT8VV97</accession>
<evidence type="ECO:0008006" key="5">
    <source>
        <dbReference type="Google" id="ProtNLM"/>
    </source>
</evidence>
<feature type="coiled-coil region" evidence="1">
    <location>
        <begin position="53"/>
        <end position="80"/>
    </location>
</feature>
<sequence>MKKNKNHITNFIIDKLGSNSGSFVSILTLVSCGFFAGIYYKESQNNIVILELKKNNYIEIVNLKNKIQKIELENNYLKLKLTENEKRQ</sequence>
<gene>
    <name evidence="3" type="ORF">QVZ41_13710</name>
</gene>
<evidence type="ECO:0000256" key="2">
    <source>
        <dbReference type="SAM" id="Phobius"/>
    </source>
</evidence>
<keyword evidence="1" id="KW-0175">Coiled coil</keyword>
<evidence type="ECO:0000313" key="3">
    <source>
        <dbReference type="EMBL" id="MDO3695902.1"/>
    </source>
</evidence>
<keyword evidence="4" id="KW-1185">Reference proteome</keyword>
<keyword evidence="2" id="KW-1133">Transmembrane helix</keyword>
<dbReference type="Proteomes" id="UP001168642">
    <property type="component" value="Unassembled WGS sequence"/>
</dbReference>
<keyword evidence="2" id="KW-0472">Membrane</keyword>
<name>A0ABT8VV97_9FLAO</name>
<evidence type="ECO:0000313" key="4">
    <source>
        <dbReference type="Proteomes" id="UP001168642"/>
    </source>
</evidence>
<reference evidence="3" key="1">
    <citation type="submission" date="2023-07" db="EMBL/GenBank/DDBJ databases">
        <title>Wenyingzhuangia sp. chi5 genome sequencing and assembly.</title>
        <authorList>
            <person name="Park S."/>
        </authorList>
    </citation>
    <scope>NUCLEOTIDE SEQUENCE</scope>
    <source>
        <strain evidence="3">Chi5</strain>
    </source>
</reference>
<dbReference type="PROSITE" id="PS51257">
    <property type="entry name" value="PROKAR_LIPOPROTEIN"/>
    <property type="match status" value="1"/>
</dbReference>
<protein>
    <recommendedName>
        <fullName evidence="5">Lipoprotein</fullName>
    </recommendedName>
</protein>
<feature type="transmembrane region" description="Helical" evidence="2">
    <location>
        <begin position="21"/>
        <end position="40"/>
    </location>
</feature>
<proteinExistence type="predicted"/>